<feature type="chain" id="PRO_5043822449" description="SCP domain-containing protein" evidence="3">
    <location>
        <begin position="18"/>
        <end position="287"/>
    </location>
</feature>
<dbReference type="InterPro" id="IPR014044">
    <property type="entry name" value="CAP_dom"/>
</dbReference>
<dbReference type="SMART" id="SM00198">
    <property type="entry name" value="SCP"/>
    <property type="match status" value="1"/>
</dbReference>
<evidence type="ECO:0000313" key="6">
    <source>
        <dbReference type="Proteomes" id="UP001431783"/>
    </source>
</evidence>
<feature type="signal peptide" evidence="3">
    <location>
        <begin position="1"/>
        <end position="17"/>
    </location>
</feature>
<comment type="subcellular location">
    <subcellularLocation>
        <location evidence="1">Secreted</location>
    </subcellularLocation>
</comment>
<evidence type="ECO:0000256" key="3">
    <source>
        <dbReference type="SAM" id="SignalP"/>
    </source>
</evidence>
<dbReference type="AlphaFoldDB" id="A0AAW1U5B5"/>
<organism evidence="5 6">
    <name type="scientific">Henosepilachna vigintioctopunctata</name>
    <dbReference type="NCBI Taxonomy" id="420089"/>
    <lineage>
        <taxon>Eukaryota</taxon>
        <taxon>Metazoa</taxon>
        <taxon>Ecdysozoa</taxon>
        <taxon>Arthropoda</taxon>
        <taxon>Hexapoda</taxon>
        <taxon>Insecta</taxon>
        <taxon>Pterygota</taxon>
        <taxon>Neoptera</taxon>
        <taxon>Endopterygota</taxon>
        <taxon>Coleoptera</taxon>
        <taxon>Polyphaga</taxon>
        <taxon>Cucujiformia</taxon>
        <taxon>Coccinelloidea</taxon>
        <taxon>Coccinellidae</taxon>
        <taxon>Epilachninae</taxon>
        <taxon>Epilachnini</taxon>
        <taxon>Henosepilachna</taxon>
    </lineage>
</organism>
<keyword evidence="6" id="KW-1185">Reference proteome</keyword>
<evidence type="ECO:0000256" key="2">
    <source>
        <dbReference type="ARBA" id="ARBA00022525"/>
    </source>
</evidence>
<dbReference type="GO" id="GO:0005576">
    <property type="term" value="C:extracellular region"/>
    <property type="evidence" value="ECO:0007669"/>
    <property type="project" value="UniProtKB-SubCell"/>
</dbReference>
<feature type="domain" description="SCP" evidence="4">
    <location>
        <begin position="58"/>
        <end position="214"/>
    </location>
</feature>
<dbReference type="InterPro" id="IPR001283">
    <property type="entry name" value="CRISP-related"/>
</dbReference>
<keyword evidence="2" id="KW-0964">Secreted</keyword>
<name>A0AAW1U5B5_9CUCU</name>
<evidence type="ECO:0000256" key="1">
    <source>
        <dbReference type="ARBA" id="ARBA00004613"/>
    </source>
</evidence>
<protein>
    <recommendedName>
        <fullName evidence="4">SCP domain-containing protein</fullName>
    </recommendedName>
</protein>
<reference evidence="5 6" key="1">
    <citation type="submission" date="2023-03" db="EMBL/GenBank/DDBJ databases">
        <title>Genome insight into feeding habits of ladybird beetles.</title>
        <authorList>
            <person name="Li H.-S."/>
            <person name="Huang Y.-H."/>
            <person name="Pang H."/>
        </authorList>
    </citation>
    <scope>NUCLEOTIDE SEQUENCE [LARGE SCALE GENOMIC DNA]</scope>
    <source>
        <strain evidence="5">SYSU_2023b</strain>
        <tissue evidence="5">Whole body</tissue>
    </source>
</reference>
<proteinExistence type="predicted"/>
<evidence type="ECO:0000259" key="4">
    <source>
        <dbReference type="SMART" id="SM00198"/>
    </source>
</evidence>
<comment type="caution">
    <text evidence="5">The sequence shown here is derived from an EMBL/GenBank/DDBJ whole genome shotgun (WGS) entry which is preliminary data.</text>
</comment>
<dbReference type="CDD" id="cd05380">
    <property type="entry name" value="CAP_euk"/>
    <property type="match status" value="1"/>
</dbReference>
<accession>A0AAW1U5B5</accession>
<dbReference type="Gene3D" id="3.40.33.10">
    <property type="entry name" value="CAP"/>
    <property type="match status" value="1"/>
</dbReference>
<dbReference type="InterPro" id="IPR035940">
    <property type="entry name" value="CAP_sf"/>
</dbReference>
<dbReference type="EMBL" id="JARQZJ010000034">
    <property type="protein sequence ID" value="KAK9875859.1"/>
    <property type="molecule type" value="Genomic_DNA"/>
</dbReference>
<sequence length="287" mass="32473">MIALVFLILLIVIYSAAQEAPSFIYCISENCTDVNRIPCARSPPCTPTGDCKQMPMNEPLRFSITHFHNQLRSTAATNTPGASKMRALQYSKHLEILAQCWVNTCTIEKSSCLTSPFFDRFGQNLGVIDLFEKGGDLNDHANLWQEIMTVWSDELSNINADIIERIPKSENHYRYEHYIEMVTDYVAHIGCAWSSSNETMYFACFYGPHGAVSGEAVYKFGTYCSECPKDTECYKPLGLCAQTGTEVQLWKKRLRFKEVSSRSITHVAMKILYIYCLALNAGLFVQT</sequence>
<gene>
    <name evidence="5" type="ORF">WA026_009646</name>
</gene>
<dbReference type="PANTHER" id="PTHR10334">
    <property type="entry name" value="CYSTEINE-RICH SECRETORY PROTEIN-RELATED"/>
    <property type="match status" value="1"/>
</dbReference>
<evidence type="ECO:0000313" key="5">
    <source>
        <dbReference type="EMBL" id="KAK9875859.1"/>
    </source>
</evidence>
<dbReference type="SUPFAM" id="SSF55797">
    <property type="entry name" value="PR-1-like"/>
    <property type="match status" value="1"/>
</dbReference>
<keyword evidence="3" id="KW-0732">Signal</keyword>
<dbReference type="Proteomes" id="UP001431783">
    <property type="component" value="Unassembled WGS sequence"/>
</dbReference>
<dbReference type="Pfam" id="PF00188">
    <property type="entry name" value="CAP"/>
    <property type="match status" value="1"/>
</dbReference>